<protein>
    <submittedName>
        <fullName evidence="1">Uncharacterized protein</fullName>
    </submittedName>
</protein>
<dbReference type="Proteomes" id="UP001642360">
    <property type="component" value="Unassembled WGS sequence"/>
</dbReference>
<accession>A0ABC8QNH6</accession>
<sequence>IGTDSRGYVANDDSLATAPSAMVSLQLDFSGGDGDSAFRRRVLPPLGLNLERHHQDGG</sequence>
<evidence type="ECO:0000313" key="1">
    <source>
        <dbReference type="EMBL" id="CAK9134239.1"/>
    </source>
</evidence>
<reference evidence="1 2" key="1">
    <citation type="submission" date="2024-02" db="EMBL/GenBank/DDBJ databases">
        <authorList>
            <person name="Vignale AGUSTIN F."/>
            <person name="Sosa J E."/>
            <person name="Modenutti C."/>
        </authorList>
    </citation>
    <scope>NUCLEOTIDE SEQUENCE [LARGE SCALE GENOMIC DNA]</scope>
</reference>
<keyword evidence="2" id="KW-1185">Reference proteome</keyword>
<organism evidence="1 2">
    <name type="scientific">Ilex paraguariensis</name>
    <name type="common">yerba mate</name>
    <dbReference type="NCBI Taxonomy" id="185542"/>
    <lineage>
        <taxon>Eukaryota</taxon>
        <taxon>Viridiplantae</taxon>
        <taxon>Streptophyta</taxon>
        <taxon>Embryophyta</taxon>
        <taxon>Tracheophyta</taxon>
        <taxon>Spermatophyta</taxon>
        <taxon>Magnoliopsida</taxon>
        <taxon>eudicotyledons</taxon>
        <taxon>Gunneridae</taxon>
        <taxon>Pentapetalae</taxon>
        <taxon>asterids</taxon>
        <taxon>campanulids</taxon>
        <taxon>Aquifoliales</taxon>
        <taxon>Aquifoliaceae</taxon>
        <taxon>Ilex</taxon>
    </lineage>
</organism>
<proteinExistence type="predicted"/>
<gene>
    <name evidence="1" type="ORF">ILEXP_LOCUS1174</name>
</gene>
<comment type="caution">
    <text evidence="1">The sequence shown here is derived from an EMBL/GenBank/DDBJ whole genome shotgun (WGS) entry which is preliminary data.</text>
</comment>
<dbReference type="AlphaFoldDB" id="A0ABC8QNH6"/>
<dbReference type="EMBL" id="CAUOFW020000370">
    <property type="protein sequence ID" value="CAK9134239.1"/>
    <property type="molecule type" value="Genomic_DNA"/>
</dbReference>
<feature type="non-terminal residue" evidence="1">
    <location>
        <position position="1"/>
    </location>
</feature>
<name>A0ABC8QNH6_9AQUA</name>
<evidence type="ECO:0000313" key="2">
    <source>
        <dbReference type="Proteomes" id="UP001642360"/>
    </source>
</evidence>